<sequence length="395" mass="43124">MEAPAGAKADKIGVNVSTQNGTALETRANGPEQVTGPKINGAGDYVRGLEDTAPLDVVDRPGRGELVEDPRAIVRALSERVEVAEEVVKLTSKDDLIQSMTLEEVEQERAVAQLRRETDRKFAKWEIERDLKIRKRRARTAGLRRWLDDRADVKDHNAATGDRRWHQRALRVRKRLTSLDARIATQIRSATLWSNLLIGLMVLGLAYTGVVVQKNFVPSGDKTDPLYWLSLGLEALASVALMALMRHEGRAALAGIVRSTSAAFWGWMVKGALLGASLAAAAGPSIKAWDVMDMVRTGWAPVLVAAVLLIHDRISRGDAEILTKLHGEAGREGLRDLVVVTEFALKEKLLVPSQDNKPGEVAPSATKIASFFRINKTDAALVREEVNTRAAATGS</sequence>
<keyword evidence="1" id="KW-0472">Membrane</keyword>
<dbReference type="EMBL" id="FNET01000036">
    <property type="protein sequence ID" value="SDN14238.1"/>
    <property type="molecule type" value="Genomic_DNA"/>
</dbReference>
<gene>
    <name evidence="2" type="ORF">SAMN04488074_13634</name>
</gene>
<name>A0A1G9YYP7_9PSEU</name>
<accession>A0A1G9YYP7</accession>
<feature type="transmembrane region" description="Helical" evidence="1">
    <location>
        <begin position="225"/>
        <end position="244"/>
    </location>
</feature>
<dbReference type="Proteomes" id="UP000199682">
    <property type="component" value="Unassembled WGS sequence"/>
</dbReference>
<dbReference type="AlphaFoldDB" id="A0A1G9YYP7"/>
<evidence type="ECO:0000256" key="1">
    <source>
        <dbReference type="SAM" id="Phobius"/>
    </source>
</evidence>
<keyword evidence="1" id="KW-0812">Transmembrane</keyword>
<keyword evidence="1" id="KW-1133">Transmembrane helix</keyword>
<evidence type="ECO:0000313" key="2">
    <source>
        <dbReference type="EMBL" id="SDN14238.1"/>
    </source>
</evidence>
<reference evidence="3" key="1">
    <citation type="submission" date="2016-10" db="EMBL/GenBank/DDBJ databases">
        <authorList>
            <person name="Varghese N."/>
            <person name="Submissions S."/>
        </authorList>
    </citation>
    <scope>NUCLEOTIDE SEQUENCE [LARGE SCALE GENOMIC DNA]</scope>
    <source>
        <strain evidence="3">DSM 44796</strain>
    </source>
</reference>
<feature type="transmembrane region" description="Helical" evidence="1">
    <location>
        <begin position="192"/>
        <end position="213"/>
    </location>
</feature>
<protein>
    <submittedName>
        <fullName evidence="2">Uncharacterized protein</fullName>
    </submittedName>
</protein>
<proteinExistence type="predicted"/>
<feature type="transmembrane region" description="Helical" evidence="1">
    <location>
        <begin position="264"/>
        <end position="282"/>
    </location>
</feature>
<evidence type="ECO:0000313" key="3">
    <source>
        <dbReference type="Proteomes" id="UP000199682"/>
    </source>
</evidence>
<organism evidence="2 3">
    <name type="scientific">Lentzea albidocapillata subsp. violacea</name>
    <dbReference type="NCBI Taxonomy" id="128104"/>
    <lineage>
        <taxon>Bacteria</taxon>
        <taxon>Bacillati</taxon>
        <taxon>Actinomycetota</taxon>
        <taxon>Actinomycetes</taxon>
        <taxon>Pseudonocardiales</taxon>
        <taxon>Pseudonocardiaceae</taxon>
        <taxon>Lentzea</taxon>
    </lineage>
</organism>